<comment type="caution">
    <text evidence="1">The sequence shown here is derived from an EMBL/GenBank/DDBJ whole genome shotgun (WGS) entry which is preliminary data.</text>
</comment>
<dbReference type="STRING" id="1319815.HMPREF0202_01042"/>
<dbReference type="AlphaFoldDB" id="U7VC16"/>
<evidence type="ECO:0000313" key="2">
    <source>
        <dbReference type="Proteomes" id="UP000017081"/>
    </source>
</evidence>
<dbReference type="eggNOG" id="ENOG503358B">
    <property type="taxonomic scope" value="Bacteria"/>
</dbReference>
<keyword evidence="2" id="KW-1185">Reference proteome</keyword>
<proteinExistence type="predicted"/>
<sequence>MERFMNENDLLDIIRKEIEKYIREKNSSQGQNIKEKITLLGEDLVLKEELEKRFEISDESDKIVVFSLEIDELFSISNATYINPKTELIIKSLLKNKYIYLIEEGISWRSYSCEVKKIADKYLSYEKELKDMGIKIIKKMEVLDYLDNTKRKKYFDKKVMTLKDVKEIEREAADEIVISDKIFITDSAKEYLKNSALEIKKG</sequence>
<gene>
    <name evidence="1" type="ORF">HMPREF0202_01042</name>
</gene>
<protein>
    <recommendedName>
        <fullName evidence="3">Ethanolamine utilization protein</fullName>
    </recommendedName>
</protein>
<dbReference type="HOGENOM" id="CLU_1352623_0_0_0"/>
<evidence type="ECO:0000313" key="1">
    <source>
        <dbReference type="EMBL" id="ERT69075.1"/>
    </source>
</evidence>
<organism evidence="1 2">
    <name type="scientific">Cetobacterium somerae ATCC BAA-474</name>
    <dbReference type="NCBI Taxonomy" id="1319815"/>
    <lineage>
        <taxon>Bacteria</taxon>
        <taxon>Fusobacteriati</taxon>
        <taxon>Fusobacteriota</taxon>
        <taxon>Fusobacteriia</taxon>
        <taxon>Fusobacteriales</taxon>
        <taxon>Fusobacteriaceae</taxon>
        <taxon>Cetobacterium</taxon>
    </lineage>
</organism>
<evidence type="ECO:0008006" key="3">
    <source>
        <dbReference type="Google" id="ProtNLM"/>
    </source>
</evidence>
<dbReference type="EMBL" id="AXZF01000038">
    <property type="protein sequence ID" value="ERT69075.1"/>
    <property type="molecule type" value="Genomic_DNA"/>
</dbReference>
<dbReference type="Proteomes" id="UP000017081">
    <property type="component" value="Unassembled WGS sequence"/>
</dbReference>
<accession>U7VC16</accession>
<name>U7VC16_9FUSO</name>
<reference evidence="1 2" key="1">
    <citation type="submission" date="2013-08" db="EMBL/GenBank/DDBJ databases">
        <authorList>
            <person name="Weinstock G."/>
            <person name="Sodergren E."/>
            <person name="Wylie T."/>
            <person name="Fulton L."/>
            <person name="Fulton R."/>
            <person name="Fronick C."/>
            <person name="O'Laughlin M."/>
            <person name="Godfrey J."/>
            <person name="Miner T."/>
            <person name="Herter B."/>
            <person name="Appelbaum E."/>
            <person name="Cordes M."/>
            <person name="Lek S."/>
            <person name="Wollam A."/>
            <person name="Pepin K.H."/>
            <person name="Palsikar V.B."/>
            <person name="Mitreva M."/>
            <person name="Wilson R.K."/>
        </authorList>
    </citation>
    <scope>NUCLEOTIDE SEQUENCE [LARGE SCALE GENOMIC DNA]</scope>
    <source>
        <strain evidence="1 2">ATCC BAA-474</strain>
    </source>
</reference>